<evidence type="ECO:0000313" key="4">
    <source>
        <dbReference type="EMBL" id="SFA58316.1"/>
    </source>
</evidence>
<reference evidence="3 5" key="1">
    <citation type="submission" date="2014-09" db="EMBL/GenBank/DDBJ databases">
        <authorList>
            <person name="McGinnis J.M."/>
            <person name="Wolfgang W.J."/>
        </authorList>
    </citation>
    <scope>NUCLEOTIDE SEQUENCE [LARGE SCALE GENOMIC DNA]</scope>
    <source>
        <strain evidence="3 5">JCM 14014</strain>
    </source>
</reference>
<dbReference type="RefSeq" id="WP_036742606.1">
    <property type="nucleotide sequence ID" value="NZ_FOJO01000020.1"/>
</dbReference>
<evidence type="ECO:0000256" key="1">
    <source>
        <dbReference type="SAM" id="MobiDB-lite"/>
    </source>
</evidence>
<organism evidence="3 5">
    <name type="scientific">Paracoccus halophilus</name>
    <dbReference type="NCBI Taxonomy" id="376733"/>
    <lineage>
        <taxon>Bacteria</taxon>
        <taxon>Pseudomonadati</taxon>
        <taxon>Pseudomonadota</taxon>
        <taxon>Alphaproteobacteria</taxon>
        <taxon>Rhodobacterales</taxon>
        <taxon>Paracoccaceae</taxon>
        <taxon>Paracoccus</taxon>
    </lineage>
</organism>
<dbReference type="AlphaFoldDB" id="A0A099EXW0"/>
<accession>A0A099EXW0</accession>
<sequence>MSVVTTAIIAGATAALTDVANDAISVLYAKLKSLIKDVADDFRFEEIENSPNDASAREAVEEHVSQSGIDNSEEIKSLAEELVREALAENSGLSRAALVDIRELAVRDDIVFENMNLDGPVIRGEKWESREGGFRFEGSTDRRDETPAEKGQSPTVSVGSITAKESNIITSIFYSIPKKIRLVILSILAVVVLIFSFQIIMKTIDDRNRRESFDNAFRTALSSNEGSEYSSSVNYALNTIPNAIRRTRDSDHWNRFNYSWNKHIDRIERFYSEISSGLANGSMLPGDEKESVCNQVTNILGSHYDIRRRIETVVGIGITEGGADGGVLHALGPVINVPDTSNLENVYAKGCDGILSTLKNPPDTRTEEEKKADEIATLEAFIEETSALKALDLEAEASRTIDQFIGTYAGFLINRGMYGPDARAEARVALQEVLDGGGYHYEIPGMNDIVDRISFIRRLANRDLDSELAALEQRLQELKAD</sequence>
<feature type="transmembrane region" description="Helical" evidence="2">
    <location>
        <begin position="182"/>
        <end position="201"/>
    </location>
</feature>
<gene>
    <name evidence="3" type="ORF">IT41_14635</name>
    <name evidence="4" type="ORF">SAMN04487972_12017</name>
</gene>
<evidence type="ECO:0000313" key="5">
    <source>
        <dbReference type="Proteomes" id="UP000029846"/>
    </source>
</evidence>
<dbReference type="EMBL" id="FOJO01000020">
    <property type="protein sequence ID" value="SFA58316.1"/>
    <property type="molecule type" value="Genomic_DNA"/>
</dbReference>
<evidence type="ECO:0000256" key="2">
    <source>
        <dbReference type="SAM" id="Phobius"/>
    </source>
</evidence>
<reference evidence="4 6" key="3">
    <citation type="submission" date="2016-10" db="EMBL/GenBank/DDBJ databases">
        <authorList>
            <person name="de Groot N.N."/>
        </authorList>
    </citation>
    <scope>NUCLEOTIDE SEQUENCE [LARGE SCALE GENOMIC DNA]</scope>
    <source>
        <strain evidence="4 6">CGMCC 1.6117</strain>
    </source>
</reference>
<keyword evidence="5" id="KW-1185">Reference proteome</keyword>
<proteinExistence type="predicted"/>
<evidence type="ECO:0000313" key="6">
    <source>
        <dbReference type="Proteomes" id="UP000182312"/>
    </source>
</evidence>
<dbReference type="Proteomes" id="UP000029846">
    <property type="component" value="Unassembled WGS sequence"/>
</dbReference>
<keyword evidence="2" id="KW-0812">Transmembrane</keyword>
<evidence type="ECO:0000313" key="3">
    <source>
        <dbReference type="EMBL" id="KGJ03285.1"/>
    </source>
</evidence>
<dbReference type="Proteomes" id="UP000182312">
    <property type="component" value="Unassembled WGS sequence"/>
</dbReference>
<feature type="region of interest" description="Disordered" evidence="1">
    <location>
        <begin position="133"/>
        <end position="157"/>
    </location>
</feature>
<name>A0A099EXW0_9RHOB</name>
<feature type="compositionally biased region" description="Basic and acidic residues" evidence="1">
    <location>
        <begin position="133"/>
        <end position="148"/>
    </location>
</feature>
<reference evidence="3 5" key="2">
    <citation type="submission" date="2014-10" db="EMBL/GenBank/DDBJ databases">
        <title>Paracoccus sanguinis sp. nov., isolated from clinical specimens of New York State patients.</title>
        <authorList>
            <person name="Mingle L.A."/>
            <person name="Cole J.A."/>
            <person name="Lapierre P."/>
            <person name="Musser K.A."/>
        </authorList>
    </citation>
    <scope>NUCLEOTIDE SEQUENCE [LARGE SCALE GENOMIC DNA]</scope>
    <source>
        <strain evidence="3 5">JCM 14014</strain>
    </source>
</reference>
<dbReference type="EMBL" id="JRKN01000023">
    <property type="protein sequence ID" value="KGJ03285.1"/>
    <property type="molecule type" value="Genomic_DNA"/>
</dbReference>
<keyword evidence="2" id="KW-0472">Membrane</keyword>
<protein>
    <submittedName>
        <fullName evidence="3">Uncharacterized protein</fullName>
    </submittedName>
</protein>
<keyword evidence="2" id="KW-1133">Transmembrane helix</keyword>